<comment type="caution">
    <text evidence="1">The sequence shown here is derived from an EMBL/GenBank/DDBJ whole genome shotgun (WGS) entry which is preliminary data.</text>
</comment>
<organism evidence="1">
    <name type="scientific">marine sediment metagenome</name>
    <dbReference type="NCBI Taxonomy" id="412755"/>
    <lineage>
        <taxon>unclassified sequences</taxon>
        <taxon>metagenomes</taxon>
        <taxon>ecological metagenomes</taxon>
    </lineage>
</organism>
<proteinExistence type="predicted"/>
<dbReference type="InterPro" id="IPR013078">
    <property type="entry name" value="His_Pase_superF_clade-1"/>
</dbReference>
<gene>
    <name evidence="1" type="ORF">S03H2_17154</name>
</gene>
<dbReference type="Gene3D" id="3.40.50.1240">
    <property type="entry name" value="Phosphoglycerate mutase-like"/>
    <property type="match status" value="1"/>
</dbReference>
<dbReference type="SUPFAM" id="SSF53254">
    <property type="entry name" value="Phosphoglycerate mutase-like"/>
    <property type="match status" value="1"/>
</dbReference>
<evidence type="ECO:0000313" key="1">
    <source>
        <dbReference type="EMBL" id="GAH45430.1"/>
    </source>
</evidence>
<reference evidence="1" key="1">
    <citation type="journal article" date="2014" name="Front. Microbiol.">
        <title>High frequency of phylogenetically diverse reductive dehalogenase-homologous genes in deep subseafloor sedimentary metagenomes.</title>
        <authorList>
            <person name="Kawai M."/>
            <person name="Futagami T."/>
            <person name="Toyoda A."/>
            <person name="Takaki Y."/>
            <person name="Nishi S."/>
            <person name="Hori S."/>
            <person name="Arai W."/>
            <person name="Tsubouchi T."/>
            <person name="Morono Y."/>
            <person name="Uchiyama I."/>
            <person name="Ito T."/>
            <person name="Fujiyama A."/>
            <person name="Inagaki F."/>
            <person name="Takami H."/>
        </authorList>
    </citation>
    <scope>NUCLEOTIDE SEQUENCE</scope>
    <source>
        <strain evidence="1">Expedition CK06-06</strain>
    </source>
</reference>
<dbReference type="SMART" id="SM00855">
    <property type="entry name" value="PGAM"/>
    <property type="match status" value="1"/>
</dbReference>
<sequence length="163" mass="18100">GMKTLLILRHAKSSWKENGLADHDRSLNKRGRRDAPRIGELLRERGLVPDVILSSSAKRAKRTAEIVAEESGFGGEILLSRELYTAWPESYIDALSLQPDQNGCVMVVGHNPGLEELLLVLTGEAERMPTAALAQVTLPIDSWSELSYETAGELVKIWRPREL</sequence>
<dbReference type="PANTHER" id="PTHR47623">
    <property type="entry name" value="OS09G0287300 PROTEIN"/>
    <property type="match status" value="1"/>
</dbReference>
<feature type="non-terminal residue" evidence="1">
    <location>
        <position position="1"/>
    </location>
</feature>
<accession>X1GKP8</accession>
<dbReference type="EMBL" id="BARU01008824">
    <property type="protein sequence ID" value="GAH45430.1"/>
    <property type="molecule type" value="Genomic_DNA"/>
</dbReference>
<name>X1GKP8_9ZZZZ</name>
<dbReference type="Pfam" id="PF00300">
    <property type="entry name" value="His_Phos_1"/>
    <property type="match status" value="1"/>
</dbReference>
<evidence type="ECO:0008006" key="2">
    <source>
        <dbReference type="Google" id="ProtNLM"/>
    </source>
</evidence>
<dbReference type="PANTHER" id="PTHR47623:SF1">
    <property type="entry name" value="OS09G0287300 PROTEIN"/>
    <property type="match status" value="1"/>
</dbReference>
<dbReference type="InterPro" id="IPR029033">
    <property type="entry name" value="His_PPase_superfam"/>
</dbReference>
<dbReference type="AlphaFoldDB" id="X1GKP8"/>
<dbReference type="CDD" id="cd07067">
    <property type="entry name" value="HP_PGM_like"/>
    <property type="match status" value="1"/>
</dbReference>
<protein>
    <recommendedName>
        <fullName evidence="2">Phosphohistidine phosphatase SixA</fullName>
    </recommendedName>
</protein>